<gene>
    <name evidence="2" type="ORF">AKJ65_01645</name>
</gene>
<feature type="compositionally biased region" description="Polar residues" evidence="1">
    <location>
        <begin position="135"/>
        <end position="145"/>
    </location>
</feature>
<sequence>MYKQIAKKNFKKHLSSEISDKNLKKYFDSCFEDLFSELGLYPCWICVNCMSNDELTYGWGKSKQPQKCPKCGKSSVFAVGTFQARAPKSGEMFEVAFEHLIKKVSDLPITKTPSANLHDFKITDKIKIEAEGSAGSVTNPDGSTSRLKRPGLKRSDTEKKAFSNAEEYKSHKSSHKFFIVTNAIPSKLTAEGRAADGLFDVTKKKDLDSFIEKCIEFKENTLNEVL</sequence>
<evidence type="ECO:0000256" key="1">
    <source>
        <dbReference type="SAM" id="MobiDB-lite"/>
    </source>
</evidence>
<organism evidence="2 3">
    <name type="scientific">candidate division MSBL1 archaeon SCGC-AAA259E19</name>
    <dbReference type="NCBI Taxonomy" id="1698264"/>
    <lineage>
        <taxon>Archaea</taxon>
        <taxon>Methanobacteriati</taxon>
        <taxon>Methanobacteriota</taxon>
        <taxon>candidate division MSBL1</taxon>
    </lineage>
</organism>
<comment type="caution">
    <text evidence="2">The sequence shown here is derived from an EMBL/GenBank/DDBJ whole genome shotgun (WGS) entry which is preliminary data.</text>
</comment>
<name>A0A133UMW8_9EURY</name>
<evidence type="ECO:0000313" key="2">
    <source>
        <dbReference type="EMBL" id="KXA95499.1"/>
    </source>
</evidence>
<feature type="region of interest" description="Disordered" evidence="1">
    <location>
        <begin position="133"/>
        <end position="159"/>
    </location>
</feature>
<dbReference type="AlphaFoldDB" id="A0A133UMW8"/>
<proteinExistence type="predicted"/>
<evidence type="ECO:0000313" key="3">
    <source>
        <dbReference type="Proteomes" id="UP000070284"/>
    </source>
</evidence>
<dbReference type="Proteomes" id="UP000070284">
    <property type="component" value="Unassembled WGS sequence"/>
</dbReference>
<reference evidence="2 3" key="1">
    <citation type="journal article" date="2016" name="Sci. Rep.">
        <title>Metabolic traits of an uncultured archaeal lineage -MSBL1- from brine pools of the Red Sea.</title>
        <authorList>
            <person name="Mwirichia R."/>
            <person name="Alam I."/>
            <person name="Rashid M."/>
            <person name="Vinu M."/>
            <person name="Ba-Alawi W."/>
            <person name="Anthony Kamau A."/>
            <person name="Kamanda Ngugi D."/>
            <person name="Goker M."/>
            <person name="Klenk H.P."/>
            <person name="Bajic V."/>
            <person name="Stingl U."/>
        </authorList>
    </citation>
    <scope>NUCLEOTIDE SEQUENCE [LARGE SCALE GENOMIC DNA]</scope>
    <source>
        <strain evidence="2">SCGC-AAA259E19</strain>
    </source>
</reference>
<dbReference type="EMBL" id="LHXO01000013">
    <property type="protein sequence ID" value="KXA95499.1"/>
    <property type="molecule type" value="Genomic_DNA"/>
</dbReference>
<accession>A0A133UMW8</accession>
<protein>
    <submittedName>
        <fullName evidence="2">Uncharacterized protein</fullName>
    </submittedName>
</protein>
<keyword evidence="3" id="KW-1185">Reference proteome</keyword>